<dbReference type="Gene3D" id="3.40.50.10540">
    <property type="entry name" value="Crotonobetainyl-coa:carnitine coa-transferase, domain 1"/>
    <property type="match status" value="1"/>
</dbReference>
<evidence type="ECO:0000313" key="1">
    <source>
        <dbReference type="EMBL" id="UUY04257.1"/>
    </source>
</evidence>
<dbReference type="RefSeq" id="WP_353864747.1">
    <property type="nucleotide sequence ID" value="NZ_CP088295.1"/>
</dbReference>
<organism evidence="1 2">
    <name type="scientific">Svornostia abyssi</name>
    <dbReference type="NCBI Taxonomy" id="2898438"/>
    <lineage>
        <taxon>Bacteria</taxon>
        <taxon>Bacillati</taxon>
        <taxon>Actinomycetota</taxon>
        <taxon>Thermoleophilia</taxon>
        <taxon>Solirubrobacterales</taxon>
        <taxon>Baekduiaceae</taxon>
        <taxon>Svornostia</taxon>
    </lineage>
</organism>
<sequence>MGPLQGVKIVEIAGIGPGPFAAMLLADMGADVIRIDRPGGSPAFGAGDPTLRGRPIVAADLKTDEGKDLVRALADQADALIEGNRPGVMERLGLGPDELLARNPKLVYGRMTGYGQDGPLSSVAGHDINYISISGVLGAIARKGERPLFPINLAGDYGGGAMFLVVGVLAGILEARTSGKGQVVDAAMTDGSALLTAMMYGMRAVNMWNDEAGTNLLDSGAHFYEVYEAKDGGHVAIGAIEPQFYAELLRLLEIPAEEMPQFDMARWPEFKERIAAIIATKTREEWAAILEPAEACATAVYGFGDAHEHPHNVARGTFIERSGVVQPAPAPRFDRTPSEIRDAPSAEEALASWGIQAPVG</sequence>
<dbReference type="InterPro" id="IPR050509">
    <property type="entry name" value="CoA-transferase_III"/>
</dbReference>
<keyword evidence="2" id="KW-1185">Reference proteome</keyword>
<dbReference type="Proteomes" id="UP001058860">
    <property type="component" value="Chromosome"/>
</dbReference>
<evidence type="ECO:0000313" key="2">
    <source>
        <dbReference type="Proteomes" id="UP001058860"/>
    </source>
</evidence>
<dbReference type="InterPro" id="IPR023606">
    <property type="entry name" value="CoA-Trfase_III_dom_1_sf"/>
</dbReference>
<dbReference type="PANTHER" id="PTHR48228:SF5">
    <property type="entry name" value="ALPHA-METHYLACYL-COA RACEMASE"/>
    <property type="match status" value="1"/>
</dbReference>
<dbReference type="Pfam" id="PF02515">
    <property type="entry name" value="CoA_transf_3"/>
    <property type="match status" value="1"/>
</dbReference>
<reference evidence="2" key="1">
    <citation type="submission" date="2021-11" db="EMBL/GenBank/DDBJ databases">
        <title>Cultivation dependent microbiological survey of springs from the worlds oldest radium mine currently devoted to the extraction of radon-saturated water.</title>
        <authorList>
            <person name="Kapinusova G."/>
            <person name="Smrhova T."/>
            <person name="Strejcek M."/>
            <person name="Suman J."/>
            <person name="Jani K."/>
            <person name="Pajer P."/>
            <person name="Uhlik O."/>
        </authorList>
    </citation>
    <scope>NUCLEOTIDE SEQUENCE [LARGE SCALE GENOMIC DNA]</scope>
    <source>
        <strain evidence="2">J379</strain>
    </source>
</reference>
<accession>A0ABY5PI69</accession>
<gene>
    <name evidence="1" type="ORF">LRS13_01630</name>
</gene>
<keyword evidence="1" id="KW-0808">Transferase</keyword>
<dbReference type="PANTHER" id="PTHR48228">
    <property type="entry name" value="SUCCINYL-COA--D-CITRAMALATE COA-TRANSFERASE"/>
    <property type="match status" value="1"/>
</dbReference>
<dbReference type="EMBL" id="CP088295">
    <property type="protein sequence ID" value="UUY04257.1"/>
    <property type="molecule type" value="Genomic_DNA"/>
</dbReference>
<dbReference type="SUPFAM" id="SSF89796">
    <property type="entry name" value="CoA-transferase family III (CaiB/BaiF)"/>
    <property type="match status" value="1"/>
</dbReference>
<dbReference type="InterPro" id="IPR003673">
    <property type="entry name" value="CoA-Trfase_fam_III"/>
</dbReference>
<dbReference type="GO" id="GO:0016740">
    <property type="term" value="F:transferase activity"/>
    <property type="evidence" value="ECO:0007669"/>
    <property type="project" value="UniProtKB-KW"/>
</dbReference>
<dbReference type="InterPro" id="IPR044855">
    <property type="entry name" value="CoA-Trfase_III_dom3_sf"/>
</dbReference>
<name>A0ABY5PI69_9ACTN</name>
<protein>
    <submittedName>
        <fullName evidence="1">CoA transferase</fullName>
    </submittedName>
</protein>
<proteinExistence type="predicted"/>
<dbReference type="Gene3D" id="3.30.1540.10">
    <property type="entry name" value="formyl-coa transferase, domain 3"/>
    <property type="match status" value="1"/>
</dbReference>